<evidence type="ECO:0000313" key="1">
    <source>
        <dbReference type="EMBL" id="KAK9235992.1"/>
    </source>
</evidence>
<reference evidence="2" key="1">
    <citation type="journal article" date="2024" name="Front. Bioeng. Biotechnol.">
        <title>Genome-scale model development and genomic sequencing of the oleaginous clade Lipomyces.</title>
        <authorList>
            <person name="Czajka J.J."/>
            <person name="Han Y."/>
            <person name="Kim J."/>
            <person name="Mondo S.J."/>
            <person name="Hofstad B.A."/>
            <person name="Robles A."/>
            <person name="Haridas S."/>
            <person name="Riley R."/>
            <person name="LaButti K."/>
            <person name="Pangilinan J."/>
            <person name="Andreopoulos W."/>
            <person name="Lipzen A."/>
            <person name="Yan J."/>
            <person name="Wang M."/>
            <person name="Ng V."/>
            <person name="Grigoriev I.V."/>
            <person name="Spatafora J.W."/>
            <person name="Magnuson J.K."/>
            <person name="Baker S.E."/>
            <person name="Pomraning K.R."/>
        </authorList>
    </citation>
    <scope>NUCLEOTIDE SEQUENCE [LARGE SCALE GENOMIC DNA]</scope>
    <source>
        <strain evidence="2">CBS 7786</strain>
    </source>
</reference>
<proteinExistence type="predicted"/>
<protein>
    <submittedName>
        <fullName evidence="1">Uncharacterized protein</fullName>
    </submittedName>
</protein>
<keyword evidence="2" id="KW-1185">Reference proteome</keyword>
<accession>A0ACC3SWG6</accession>
<organism evidence="1 2">
    <name type="scientific">Lipomyces kononenkoae</name>
    <name type="common">Yeast</name>
    <dbReference type="NCBI Taxonomy" id="34357"/>
    <lineage>
        <taxon>Eukaryota</taxon>
        <taxon>Fungi</taxon>
        <taxon>Dikarya</taxon>
        <taxon>Ascomycota</taxon>
        <taxon>Saccharomycotina</taxon>
        <taxon>Lipomycetes</taxon>
        <taxon>Lipomycetales</taxon>
        <taxon>Lipomycetaceae</taxon>
        <taxon>Lipomyces</taxon>
    </lineage>
</organism>
<dbReference type="EMBL" id="MU971399">
    <property type="protein sequence ID" value="KAK9235992.1"/>
    <property type="molecule type" value="Genomic_DNA"/>
</dbReference>
<sequence>MGTSSASSTSSQIHALLDMYQSLTSRYHPSDVTFKLEVYNDPDLLLGDKAKLSSPSSSGCLAPVAVQSMTINPVNSSRQPVAVLYADVHQTRAQSPASTESSRPPLLSYAEMRALLAGYSDDEEYTRYKSESSEMDPQHTADSEIFLTTRSKLLYGEIQRDAKLSLITESDIPESPEKAPQLKLPEFEEFTVEKVLDSVVVDHDSELRMASDAETGQSSMLSGRGLSIGHFDSSKVTPRSRSRQKALKLRRYGGTNFSPVISRTARDSPWYTAGIGRSKEMDYGRFHPDVSWSVEYRFKQVLRELSEHFKLQQCENARNHGRLYSFDNAPLSLQLFSGDTSSPAENVRDYVPFNSPQTPKVFGNGMQRSTGKLHLSSLTHYQIPNNSPEVEQSSIRAIPPSDKRAISSRQRDVRPGNQSEPATADDRLTETVSSIHAEIGSMSGPLKTYSWRRLTWSNISGKSTSKYSFRKILAHPSKVQISPATPRSQVGSCVTAEHDRASESDVGRAGQDKKNSASLTSPVRILLEKLSVKKKLKAATKRVHVLRSLSSRRIMPRRAI</sequence>
<gene>
    <name evidence="1" type="ORF">V1525DRAFT_434192</name>
</gene>
<evidence type="ECO:0000313" key="2">
    <source>
        <dbReference type="Proteomes" id="UP001433508"/>
    </source>
</evidence>
<dbReference type="Proteomes" id="UP001433508">
    <property type="component" value="Unassembled WGS sequence"/>
</dbReference>
<comment type="caution">
    <text evidence="1">The sequence shown here is derived from an EMBL/GenBank/DDBJ whole genome shotgun (WGS) entry which is preliminary data.</text>
</comment>
<name>A0ACC3SWG6_LIPKO</name>